<feature type="signal peptide" evidence="1">
    <location>
        <begin position="1"/>
        <end position="23"/>
    </location>
</feature>
<accession>A0A518HQI0</accession>
<sequence length="216" mass="22389" precursor="true">MPTPFRPAVFTFFSALLALFAFNDSRTSAGVITAQIDIGGADPASLEVGQVLDVTVKLDGFDPSNLSLWMTSLQLSDTFANPTDFNFDGPGIYIPEGPNLFVDPGVIPTGGLTTSGGLTASLAGWRIFSPTYSFRTEVVSAGAGAIHVSGALVQLVPFSFLSLERIGPATLTTFAHSAADPSAAPPPPALATPEPSSLAIFAALGVSVVCRRRRAC</sequence>
<reference evidence="2 3" key="1">
    <citation type="submission" date="2019-03" db="EMBL/GenBank/DDBJ databases">
        <title>Deep-cultivation of Planctomycetes and their phenomic and genomic characterization uncovers novel biology.</title>
        <authorList>
            <person name="Wiegand S."/>
            <person name="Jogler M."/>
            <person name="Boedeker C."/>
            <person name="Pinto D."/>
            <person name="Vollmers J."/>
            <person name="Rivas-Marin E."/>
            <person name="Kohn T."/>
            <person name="Peeters S.H."/>
            <person name="Heuer A."/>
            <person name="Rast P."/>
            <person name="Oberbeckmann S."/>
            <person name="Bunk B."/>
            <person name="Jeske O."/>
            <person name="Meyerdierks A."/>
            <person name="Storesund J.E."/>
            <person name="Kallscheuer N."/>
            <person name="Luecker S."/>
            <person name="Lage O.M."/>
            <person name="Pohl T."/>
            <person name="Merkel B.J."/>
            <person name="Hornburger P."/>
            <person name="Mueller R.-W."/>
            <person name="Bruemmer F."/>
            <person name="Labrenz M."/>
            <person name="Spormann A.M."/>
            <person name="Op den Camp H."/>
            <person name="Overmann J."/>
            <person name="Amann R."/>
            <person name="Jetten M.S.M."/>
            <person name="Mascher T."/>
            <person name="Medema M.H."/>
            <person name="Devos D.P."/>
            <person name="Kaster A.-K."/>
            <person name="Ovreas L."/>
            <person name="Rohde M."/>
            <person name="Galperin M.Y."/>
            <person name="Jogler C."/>
        </authorList>
    </citation>
    <scope>NUCLEOTIDE SEQUENCE [LARGE SCALE GENOMIC DNA]</scope>
    <source>
        <strain evidence="2 3">Enr13</strain>
    </source>
</reference>
<protein>
    <recommendedName>
        <fullName evidence="4">PEP-CTERM protein-sorting domain-containing protein</fullName>
    </recommendedName>
</protein>
<keyword evidence="3" id="KW-1185">Reference proteome</keyword>
<dbReference type="EMBL" id="CP037423">
    <property type="protein sequence ID" value="QDV43067.1"/>
    <property type="molecule type" value="Genomic_DNA"/>
</dbReference>
<dbReference type="OrthoDB" id="283692at2"/>
<dbReference type="Proteomes" id="UP000319004">
    <property type="component" value="Chromosome"/>
</dbReference>
<organism evidence="2 3">
    <name type="scientific">Stieleria neptunia</name>
    <dbReference type="NCBI Taxonomy" id="2527979"/>
    <lineage>
        <taxon>Bacteria</taxon>
        <taxon>Pseudomonadati</taxon>
        <taxon>Planctomycetota</taxon>
        <taxon>Planctomycetia</taxon>
        <taxon>Pirellulales</taxon>
        <taxon>Pirellulaceae</taxon>
        <taxon>Stieleria</taxon>
    </lineage>
</organism>
<dbReference type="InterPro" id="IPR013424">
    <property type="entry name" value="Ice-binding_C"/>
</dbReference>
<feature type="chain" id="PRO_5021870194" description="PEP-CTERM protein-sorting domain-containing protein" evidence="1">
    <location>
        <begin position="24"/>
        <end position="216"/>
    </location>
</feature>
<evidence type="ECO:0000256" key="1">
    <source>
        <dbReference type="SAM" id="SignalP"/>
    </source>
</evidence>
<evidence type="ECO:0000313" key="3">
    <source>
        <dbReference type="Proteomes" id="UP000319004"/>
    </source>
</evidence>
<keyword evidence="1" id="KW-0732">Signal</keyword>
<dbReference type="NCBIfam" id="TIGR02595">
    <property type="entry name" value="PEP_CTERM"/>
    <property type="match status" value="1"/>
</dbReference>
<evidence type="ECO:0008006" key="4">
    <source>
        <dbReference type="Google" id="ProtNLM"/>
    </source>
</evidence>
<dbReference type="KEGG" id="snep:Enr13x_29190"/>
<proteinExistence type="predicted"/>
<dbReference type="AlphaFoldDB" id="A0A518HQI0"/>
<evidence type="ECO:0000313" key="2">
    <source>
        <dbReference type="EMBL" id="QDV43067.1"/>
    </source>
</evidence>
<name>A0A518HQI0_9BACT</name>
<gene>
    <name evidence="2" type="ORF">Enr13x_29190</name>
</gene>